<dbReference type="InterPro" id="IPR010982">
    <property type="entry name" value="Lambda_DNA-bd_dom_sf"/>
</dbReference>
<reference evidence="6 7" key="1">
    <citation type="submission" date="2018-01" db="EMBL/GenBank/DDBJ databases">
        <title>The whole genome sequencing and assembly of Paenibacillus chitinolyticus KCCM 41400 strain.</title>
        <authorList>
            <person name="Kim J.-Y."/>
            <person name="Park M.-K."/>
            <person name="Lee Y.-J."/>
            <person name="Yi H."/>
            <person name="Bahn Y.-S."/>
            <person name="Kim J.F."/>
            <person name="Lee D.-W."/>
        </authorList>
    </citation>
    <scope>NUCLEOTIDE SEQUENCE [LARGE SCALE GENOMIC DNA]</scope>
    <source>
        <strain evidence="6 7">KCCM 41400</strain>
    </source>
</reference>
<dbReference type="InterPro" id="IPR001387">
    <property type="entry name" value="Cro/C1-type_HTH"/>
</dbReference>
<keyword evidence="8" id="KW-1185">Reference proteome</keyword>
<dbReference type="InterPro" id="IPR050807">
    <property type="entry name" value="TransReg_Diox_bact_type"/>
</dbReference>
<dbReference type="KEGG" id="pchi:PC41400_14635"/>
<dbReference type="SMART" id="SM00530">
    <property type="entry name" value="HTH_XRE"/>
    <property type="match status" value="1"/>
</dbReference>
<dbReference type="Proteomes" id="UP001527202">
    <property type="component" value="Unassembled WGS sequence"/>
</dbReference>
<protein>
    <submittedName>
        <fullName evidence="5">Helix-turn-helix domain-containing protein</fullName>
    </submittedName>
    <submittedName>
        <fullName evidence="6">XRE family transcriptional regulator</fullName>
    </submittedName>
</protein>
<dbReference type="EMBL" id="CP026520">
    <property type="protein sequence ID" value="QAV18848.1"/>
    <property type="molecule type" value="Genomic_DNA"/>
</dbReference>
<dbReference type="RefSeq" id="WP_053228657.1">
    <property type="nucleotide sequence ID" value="NZ_CP026520.1"/>
</dbReference>
<gene>
    <name evidence="5" type="ORF">M5X16_28290</name>
    <name evidence="6" type="ORF">PC41400_14635</name>
</gene>
<dbReference type="EMBL" id="JAMDMJ010000053">
    <property type="protein sequence ID" value="MCY9599649.1"/>
    <property type="molecule type" value="Genomic_DNA"/>
</dbReference>
<dbReference type="AlphaFoldDB" id="A0A410WWR1"/>
<dbReference type="SUPFAM" id="SSF47413">
    <property type="entry name" value="lambda repressor-like DNA-binding domains"/>
    <property type="match status" value="1"/>
</dbReference>
<sequence>MNRFKNEESYLLLLGARIKQIRNDKGITQEELAERMNTSSPYIGNVERGQKNITLSSLFRFADALNVRVMDLFAFEAFSDTGIVKPSELAITEDKMLPLIELLSQCNTADRDKIYRMLIEFLK</sequence>
<dbReference type="OrthoDB" id="9814553at2"/>
<dbReference type="CDD" id="cd00093">
    <property type="entry name" value="HTH_XRE"/>
    <property type="match status" value="1"/>
</dbReference>
<keyword evidence="3" id="KW-0804">Transcription</keyword>
<name>A0A410WWR1_9BACL</name>
<evidence type="ECO:0000259" key="4">
    <source>
        <dbReference type="PROSITE" id="PS50943"/>
    </source>
</evidence>
<feature type="domain" description="HTH cro/C1-type" evidence="4">
    <location>
        <begin position="18"/>
        <end position="72"/>
    </location>
</feature>
<evidence type="ECO:0000256" key="3">
    <source>
        <dbReference type="ARBA" id="ARBA00023163"/>
    </source>
</evidence>
<dbReference type="GO" id="GO:0003700">
    <property type="term" value="F:DNA-binding transcription factor activity"/>
    <property type="evidence" value="ECO:0007669"/>
    <property type="project" value="TreeGrafter"/>
</dbReference>
<dbReference type="Proteomes" id="UP000288943">
    <property type="component" value="Chromosome"/>
</dbReference>
<evidence type="ECO:0000313" key="5">
    <source>
        <dbReference type="EMBL" id="MCY9599649.1"/>
    </source>
</evidence>
<dbReference type="PROSITE" id="PS50943">
    <property type="entry name" value="HTH_CROC1"/>
    <property type="match status" value="1"/>
</dbReference>
<evidence type="ECO:0000256" key="2">
    <source>
        <dbReference type="ARBA" id="ARBA00023125"/>
    </source>
</evidence>
<reference evidence="5 8" key="2">
    <citation type="submission" date="2022-05" db="EMBL/GenBank/DDBJ databases">
        <title>Genome Sequencing of Bee-Associated Microbes.</title>
        <authorList>
            <person name="Dunlap C."/>
        </authorList>
    </citation>
    <scope>NUCLEOTIDE SEQUENCE [LARGE SCALE GENOMIC DNA]</scope>
    <source>
        <strain evidence="5 8">NRRL B-23120</strain>
    </source>
</reference>
<dbReference type="Gene3D" id="1.10.260.40">
    <property type="entry name" value="lambda repressor-like DNA-binding domains"/>
    <property type="match status" value="1"/>
</dbReference>
<keyword evidence="2" id="KW-0238">DNA-binding</keyword>
<dbReference type="PANTHER" id="PTHR46797:SF23">
    <property type="entry name" value="HTH-TYPE TRANSCRIPTIONAL REGULATOR SUTR"/>
    <property type="match status" value="1"/>
</dbReference>
<accession>A0A410WWR1</accession>
<dbReference type="GO" id="GO:0005829">
    <property type="term" value="C:cytosol"/>
    <property type="evidence" value="ECO:0007669"/>
    <property type="project" value="TreeGrafter"/>
</dbReference>
<dbReference type="Pfam" id="PF01381">
    <property type="entry name" value="HTH_3"/>
    <property type="match status" value="1"/>
</dbReference>
<dbReference type="GO" id="GO:0003677">
    <property type="term" value="F:DNA binding"/>
    <property type="evidence" value="ECO:0007669"/>
    <property type="project" value="UniProtKB-KW"/>
</dbReference>
<dbReference type="GeneID" id="95376049"/>
<proteinExistence type="predicted"/>
<evidence type="ECO:0000313" key="7">
    <source>
        <dbReference type="Proteomes" id="UP000288943"/>
    </source>
</evidence>
<evidence type="ECO:0000313" key="8">
    <source>
        <dbReference type="Proteomes" id="UP001527202"/>
    </source>
</evidence>
<evidence type="ECO:0000313" key="6">
    <source>
        <dbReference type="EMBL" id="QAV18848.1"/>
    </source>
</evidence>
<keyword evidence="1" id="KW-0805">Transcription regulation</keyword>
<organism evidence="6 7">
    <name type="scientific">Paenibacillus chitinolyticus</name>
    <dbReference type="NCBI Taxonomy" id="79263"/>
    <lineage>
        <taxon>Bacteria</taxon>
        <taxon>Bacillati</taxon>
        <taxon>Bacillota</taxon>
        <taxon>Bacilli</taxon>
        <taxon>Bacillales</taxon>
        <taxon>Paenibacillaceae</taxon>
        <taxon>Paenibacillus</taxon>
    </lineage>
</organism>
<dbReference type="PANTHER" id="PTHR46797">
    <property type="entry name" value="HTH-TYPE TRANSCRIPTIONAL REGULATOR"/>
    <property type="match status" value="1"/>
</dbReference>
<evidence type="ECO:0000256" key="1">
    <source>
        <dbReference type="ARBA" id="ARBA00023015"/>
    </source>
</evidence>